<protein>
    <submittedName>
        <fullName evidence="2">Glycosyltransferase</fullName>
    </submittedName>
</protein>
<dbReference type="PANTHER" id="PTHR43685:SF2">
    <property type="entry name" value="GLYCOSYLTRANSFERASE 2-LIKE DOMAIN-CONTAINING PROTEIN"/>
    <property type="match status" value="1"/>
</dbReference>
<dbReference type="Proteomes" id="UP000832097">
    <property type="component" value="Chromosome"/>
</dbReference>
<keyword evidence="3" id="KW-1185">Reference proteome</keyword>
<sequence>MTPASHPKVSIILPVYNAESYVKGALLRLLDQTFIDFELIVVDDSSMDRTRDLAQSVARQDVRVRVIELPVNGGVASARNDGLALATGTYVWFVDVDDAWDDGFLARTVDALERRSADLAVCSAVHRFGSDWSSNEFVVRYRNENVLEGIEAVESLLAGSGALWNKLFRRDVLGLNPFPPLRSKSDHAGVLLVLPELRRIVTVPEVLYTYVQRDGSISNGGNPQPQNFLVLLGIAAASLGQFPNTRRFRHAHARFRCSIIARALREAWRYPTGASELAKQLPTMVTWREVLLTGASDRRAFVTCAAAKIAPRSAKRAFRHIGRNRWTTQGAV</sequence>
<dbReference type="PANTHER" id="PTHR43685">
    <property type="entry name" value="GLYCOSYLTRANSFERASE"/>
    <property type="match status" value="1"/>
</dbReference>
<dbReference type="Gene3D" id="3.90.550.10">
    <property type="entry name" value="Spore Coat Polysaccharide Biosynthesis Protein SpsA, Chain A"/>
    <property type="match status" value="1"/>
</dbReference>
<dbReference type="SUPFAM" id="SSF53448">
    <property type="entry name" value="Nucleotide-diphospho-sugar transferases"/>
    <property type="match status" value="1"/>
</dbReference>
<dbReference type="Pfam" id="PF00535">
    <property type="entry name" value="Glycos_transf_2"/>
    <property type="match status" value="1"/>
</dbReference>
<dbReference type="InterPro" id="IPR001173">
    <property type="entry name" value="Glyco_trans_2-like"/>
</dbReference>
<dbReference type="InterPro" id="IPR050834">
    <property type="entry name" value="Glycosyltransf_2"/>
</dbReference>
<accession>A0ABY4C2D3</accession>
<evidence type="ECO:0000313" key="3">
    <source>
        <dbReference type="Proteomes" id="UP000832097"/>
    </source>
</evidence>
<feature type="domain" description="Glycosyltransferase 2-like" evidence="1">
    <location>
        <begin position="10"/>
        <end position="134"/>
    </location>
</feature>
<reference evidence="2 3" key="1">
    <citation type="submission" date="2022-03" db="EMBL/GenBank/DDBJ databases">
        <title>Mucilaginibacter sp. isolated from the gut of Protaetia brevitarsis seulensis larvae.</title>
        <authorList>
            <person name="Won M."/>
            <person name="Kim S.-J."/>
            <person name="Kwon S.-W."/>
        </authorList>
    </citation>
    <scope>NUCLEOTIDE SEQUENCE [LARGE SCALE GENOMIC DNA]</scope>
    <source>
        <strain evidence="2 3">CFWR-12</strain>
    </source>
</reference>
<proteinExistence type="predicted"/>
<dbReference type="CDD" id="cd00761">
    <property type="entry name" value="Glyco_tranf_GTA_type"/>
    <property type="match status" value="1"/>
</dbReference>
<dbReference type="InterPro" id="IPR029044">
    <property type="entry name" value="Nucleotide-diphossugar_trans"/>
</dbReference>
<organism evidence="2 3">
    <name type="scientific">Agromyces larvae</name>
    <dbReference type="NCBI Taxonomy" id="2929802"/>
    <lineage>
        <taxon>Bacteria</taxon>
        <taxon>Bacillati</taxon>
        <taxon>Actinomycetota</taxon>
        <taxon>Actinomycetes</taxon>
        <taxon>Micrococcales</taxon>
        <taxon>Microbacteriaceae</taxon>
        <taxon>Agromyces</taxon>
    </lineage>
</organism>
<dbReference type="EMBL" id="CP094528">
    <property type="protein sequence ID" value="UOE44311.1"/>
    <property type="molecule type" value="Genomic_DNA"/>
</dbReference>
<dbReference type="RefSeq" id="WP_243556012.1">
    <property type="nucleotide sequence ID" value="NZ_CP094528.1"/>
</dbReference>
<evidence type="ECO:0000313" key="2">
    <source>
        <dbReference type="EMBL" id="UOE44311.1"/>
    </source>
</evidence>
<name>A0ABY4C2D3_9MICO</name>
<evidence type="ECO:0000259" key="1">
    <source>
        <dbReference type="Pfam" id="PF00535"/>
    </source>
</evidence>
<gene>
    <name evidence="2" type="ORF">MTO99_00500</name>
</gene>